<comment type="caution">
    <text evidence="4">The sequence shown here is derived from an EMBL/GenBank/DDBJ whole genome shotgun (WGS) entry which is preliminary data.</text>
</comment>
<evidence type="ECO:0000256" key="3">
    <source>
        <dbReference type="ARBA" id="ARBA00023014"/>
    </source>
</evidence>
<accession>A0A4R4FC87</accession>
<sequence>MLWNEGTIEKMICDIAACTDTRIVAVDIGEKILSASDDYWDMRSEMLLRLIARYIESQKEEVLETSVLIEEEEGSKAIKEIVVKGNTEGFSIMELPNIQSEKGLRLWREEIIRLKDYLEEKFQVVITDDDVKRAIRVENRRRSALKRLYEVMKFDPVPIMGWICSMFCMEVSIG</sequence>
<proteinExistence type="inferred from homology"/>
<evidence type="ECO:0000256" key="1">
    <source>
        <dbReference type="ARBA" id="ARBA00001966"/>
    </source>
</evidence>
<dbReference type="Proteomes" id="UP000295710">
    <property type="component" value="Unassembled WGS sequence"/>
</dbReference>
<gene>
    <name evidence="4" type="ORF">E1963_12430</name>
</gene>
<name>A0A4R4FC87_9FIRM</name>
<dbReference type="Gene3D" id="1.20.1270.370">
    <property type="match status" value="1"/>
</dbReference>
<keyword evidence="3" id="KW-0479">Metal-binding</keyword>
<evidence type="ECO:0000313" key="5">
    <source>
        <dbReference type="Proteomes" id="UP000295710"/>
    </source>
</evidence>
<dbReference type="InterPro" id="IPR010327">
    <property type="entry name" value="FldB/FldC_alpha/beta"/>
</dbReference>
<dbReference type="PANTHER" id="PTHR30548">
    <property type="entry name" value="2-HYDROXYGLUTARYL-COA DEHYDRATASE, D-COMPONENT-RELATED"/>
    <property type="match status" value="1"/>
</dbReference>
<organism evidence="4 5">
    <name type="scientific">Extibacter muris</name>
    <dbReference type="NCBI Taxonomy" id="1796622"/>
    <lineage>
        <taxon>Bacteria</taxon>
        <taxon>Bacillati</taxon>
        <taxon>Bacillota</taxon>
        <taxon>Clostridia</taxon>
        <taxon>Lachnospirales</taxon>
        <taxon>Lachnospiraceae</taxon>
        <taxon>Extibacter</taxon>
    </lineage>
</organism>
<keyword evidence="3" id="KW-0408">Iron</keyword>
<protein>
    <submittedName>
        <fullName evidence="4">2-hydroxyacyl-CoA dehydratase</fullName>
    </submittedName>
</protein>
<dbReference type="PANTHER" id="PTHR30548:SF6">
    <property type="entry name" value="DEHYDRATASE SUBUNIT YJIM-RELATED"/>
    <property type="match status" value="1"/>
</dbReference>
<comment type="similarity">
    <text evidence="2">Belongs to the FldB/FldC dehydratase alpha/beta subunit family.</text>
</comment>
<evidence type="ECO:0000313" key="4">
    <source>
        <dbReference type="EMBL" id="TDA21174.1"/>
    </source>
</evidence>
<comment type="cofactor">
    <cofactor evidence="1">
        <name>[4Fe-4S] cluster</name>
        <dbReference type="ChEBI" id="CHEBI:49883"/>
    </cofactor>
</comment>
<dbReference type="GO" id="GO:0051536">
    <property type="term" value="F:iron-sulfur cluster binding"/>
    <property type="evidence" value="ECO:0007669"/>
    <property type="project" value="UniProtKB-KW"/>
</dbReference>
<keyword evidence="5" id="KW-1185">Reference proteome</keyword>
<keyword evidence="3" id="KW-0411">Iron-sulfur</keyword>
<dbReference type="GO" id="GO:0016836">
    <property type="term" value="F:hydro-lyase activity"/>
    <property type="evidence" value="ECO:0007669"/>
    <property type="project" value="UniProtKB-ARBA"/>
</dbReference>
<dbReference type="Pfam" id="PF06050">
    <property type="entry name" value="HGD-D"/>
    <property type="match status" value="1"/>
</dbReference>
<dbReference type="EMBL" id="SMMX01000010">
    <property type="protein sequence ID" value="TDA21174.1"/>
    <property type="molecule type" value="Genomic_DNA"/>
</dbReference>
<reference evidence="4 5" key="1">
    <citation type="journal article" date="2016" name="Nat. Microbiol.">
        <title>The Mouse Intestinal Bacterial Collection (miBC) provides host-specific insight into cultured diversity and functional potential of the gut microbiota.</title>
        <authorList>
            <person name="Lagkouvardos I."/>
            <person name="Pukall R."/>
            <person name="Abt B."/>
            <person name="Foesel B.U."/>
            <person name="Meier-Kolthoff J.P."/>
            <person name="Kumar N."/>
            <person name="Bresciani A."/>
            <person name="Martinez I."/>
            <person name="Just S."/>
            <person name="Ziegler C."/>
            <person name="Brugiroux S."/>
            <person name="Garzetti D."/>
            <person name="Wenning M."/>
            <person name="Bui T.P."/>
            <person name="Wang J."/>
            <person name="Hugenholtz F."/>
            <person name="Plugge C.M."/>
            <person name="Peterson D.A."/>
            <person name="Hornef M.W."/>
            <person name="Baines J.F."/>
            <person name="Smidt H."/>
            <person name="Walter J."/>
            <person name="Kristiansen K."/>
            <person name="Nielsen H.B."/>
            <person name="Haller D."/>
            <person name="Overmann J."/>
            <person name="Stecher B."/>
            <person name="Clavel T."/>
        </authorList>
    </citation>
    <scope>NUCLEOTIDE SEQUENCE [LARGE SCALE GENOMIC DNA]</scope>
    <source>
        <strain evidence="4 5">DSM 28560</strain>
    </source>
</reference>
<dbReference type="AlphaFoldDB" id="A0A4R4FC87"/>
<evidence type="ECO:0000256" key="2">
    <source>
        <dbReference type="ARBA" id="ARBA00005806"/>
    </source>
</evidence>